<name>A0A1X0QGK3_9MICR</name>
<dbReference type="SUPFAM" id="SSF161111">
    <property type="entry name" value="Cation efflux protein transmembrane domain-like"/>
    <property type="match status" value="1"/>
</dbReference>
<feature type="transmembrane region" description="Helical" evidence="6">
    <location>
        <begin position="12"/>
        <end position="33"/>
    </location>
</feature>
<protein>
    <submittedName>
        <fullName evidence="8">ZNT8</fullName>
    </submittedName>
</protein>
<dbReference type="GO" id="GO:0030003">
    <property type="term" value="P:intracellular monoatomic cation homeostasis"/>
    <property type="evidence" value="ECO:0007669"/>
    <property type="project" value="UniProtKB-ARBA"/>
</dbReference>
<dbReference type="InterPro" id="IPR027469">
    <property type="entry name" value="Cation_efflux_TMD_sf"/>
</dbReference>
<dbReference type="PANTHER" id="PTHR11562:SF17">
    <property type="entry name" value="RE54080P-RELATED"/>
    <property type="match status" value="1"/>
</dbReference>
<evidence type="ECO:0000256" key="5">
    <source>
        <dbReference type="ARBA" id="ARBA00023136"/>
    </source>
</evidence>
<dbReference type="Pfam" id="PF01545">
    <property type="entry name" value="Cation_efflux"/>
    <property type="match status" value="1"/>
</dbReference>
<evidence type="ECO:0000313" key="9">
    <source>
        <dbReference type="Proteomes" id="UP000192501"/>
    </source>
</evidence>
<accession>A0A1X0QGK3</accession>
<sequence length="323" mass="36384">MNNTKSVTENDVNRIMLVTCVVGLFMVLELWGHFKTKSLSLLADAFHLIIDFSSFLISLITLKIASKNSNDKYTFGYQRVEIIGAICSILLIWVAVIYLIIESIHNYLHPSEINGKLFLGIAVIGLFVNIFCLIILNGGIKFFNYRTAVERTACNHYHFNSSYCGVNLNIKAAYIHVIGDILQSCGIIIASLIIYFNPHLVLADIICTFIFALIVFGSTISVLKEAINILVEGAPKNINLDEIRNFIMLQNKVIKVLSLNCWSLGLEKNCIVLNILTDHIKMPEYETILKEVKEKINSMGSFEILNVQITTPKIYDFPQTLVI</sequence>
<dbReference type="PANTHER" id="PTHR11562">
    <property type="entry name" value="CATION EFFLUX PROTEIN/ ZINC TRANSPORTER"/>
    <property type="match status" value="1"/>
</dbReference>
<comment type="subcellular location">
    <subcellularLocation>
        <location evidence="1">Membrane</location>
        <topology evidence="1">Multi-pass membrane protein</topology>
    </subcellularLocation>
</comment>
<feature type="transmembrane region" description="Helical" evidence="6">
    <location>
        <begin position="82"/>
        <end position="101"/>
    </location>
</feature>
<dbReference type="InterPro" id="IPR058533">
    <property type="entry name" value="Cation_efflux_TM"/>
</dbReference>
<organism evidence="8 9">
    <name type="scientific">Hepatospora eriocheir</name>
    <dbReference type="NCBI Taxonomy" id="1081669"/>
    <lineage>
        <taxon>Eukaryota</taxon>
        <taxon>Fungi</taxon>
        <taxon>Fungi incertae sedis</taxon>
        <taxon>Microsporidia</taxon>
        <taxon>Hepatosporidae</taxon>
        <taxon>Hepatospora</taxon>
    </lineage>
</organism>
<keyword evidence="2 6" id="KW-0812">Transmembrane</keyword>
<feature type="transmembrane region" description="Helical" evidence="6">
    <location>
        <begin position="45"/>
        <end position="62"/>
    </location>
</feature>
<evidence type="ECO:0000256" key="2">
    <source>
        <dbReference type="ARBA" id="ARBA00022692"/>
    </source>
</evidence>
<keyword evidence="4 6" id="KW-1133">Transmembrane helix</keyword>
<evidence type="ECO:0000256" key="3">
    <source>
        <dbReference type="ARBA" id="ARBA00022906"/>
    </source>
</evidence>
<reference evidence="8 9" key="1">
    <citation type="journal article" date="2017" name="Environ. Microbiol.">
        <title>Decay of the glycolytic pathway and adaptation to intranuclear parasitism within Enterocytozoonidae microsporidia.</title>
        <authorList>
            <person name="Wiredu Boakye D."/>
            <person name="Jaroenlak P."/>
            <person name="Prachumwat A."/>
            <person name="Williams T.A."/>
            <person name="Bateman K.S."/>
            <person name="Itsathitphaisarn O."/>
            <person name="Sritunyalucksana K."/>
            <person name="Paszkiewicz K.H."/>
            <person name="Moore K.A."/>
            <person name="Stentiford G.D."/>
            <person name="Williams B.A."/>
        </authorList>
    </citation>
    <scope>NUCLEOTIDE SEQUENCE [LARGE SCALE GENOMIC DNA]</scope>
    <source>
        <strain evidence="9">canceri</strain>
    </source>
</reference>
<keyword evidence="5 6" id="KW-0472">Membrane</keyword>
<keyword evidence="3" id="KW-0406">Ion transport</keyword>
<keyword evidence="3" id="KW-0813">Transport</keyword>
<dbReference type="Gene3D" id="1.20.1510.10">
    <property type="entry name" value="Cation efflux protein transmembrane domain"/>
    <property type="match status" value="1"/>
</dbReference>
<feature type="transmembrane region" description="Helical" evidence="6">
    <location>
        <begin position="177"/>
        <end position="196"/>
    </location>
</feature>
<gene>
    <name evidence="8" type="primary">ZNT8</name>
    <name evidence="8" type="ORF">A0H76_1897</name>
</gene>
<dbReference type="InterPro" id="IPR050681">
    <property type="entry name" value="CDF/SLC30A"/>
</dbReference>
<evidence type="ECO:0000313" key="8">
    <source>
        <dbReference type="EMBL" id="ORD98805.1"/>
    </source>
</evidence>
<feature type="transmembrane region" description="Helical" evidence="6">
    <location>
        <begin position="202"/>
        <end position="223"/>
    </location>
</feature>
<dbReference type="AlphaFoldDB" id="A0A1X0QGK3"/>
<dbReference type="GO" id="GO:0005385">
    <property type="term" value="F:zinc ion transmembrane transporter activity"/>
    <property type="evidence" value="ECO:0007669"/>
    <property type="project" value="TreeGrafter"/>
</dbReference>
<feature type="transmembrane region" description="Helical" evidence="6">
    <location>
        <begin position="113"/>
        <end position="136"/>
    </location>
</feature>
<evidence type="ECO:0000256" key="6">
    <source>
        <dbReference type="SAM" id="Phobius"/>
    </source>
</evidence>
<evidence type="ECO:0000256" key="4">
    <source>
        <dbReference type="ARBA" id="ARBA00022989"/>
    </source>
</evidence>
<proteinExistence type="predicted"/>
<dbReference type="VEuPathDB" id="MicrosporidiaDB:A0H76_1897"/>
<evidence type="ECO:0000256" key="1">
    <source>
        <dbReference type="ARBA" id="ARBA00004141"/>
    </source>
</evidence>
<dbReference type="NCBIfam" id="TIGR01297">
    <property type="entry name" value="CDF"/>
    <property type="match status" value="1"/>
</dbReference>
<dbReference type="InterPro" id="IPR002524">
    <property type="entry name" value="Cation_efflux"/>
</dbReference>
<feature type="domain" description="Cation efflux protein transmembrane" evidence="7">
    <location>
        <begin position="16"/>
        <end position="231"/>
    </location>
</feature>
<dbReference type="VEuPathDB" id="MicrosporidiaDB:HERIO_1086"/>
<dbReference type="GO" id="GO:0098771">
    <property type="term" value="P:inorganic ion homeostasis"/>
    <property type="evidence" value="ECO:0007669"/>
    <property type="project" value="UniProtKB-ARBA"/>
</dbReference>
<dbReference type="EMBL" id="LTAI01000436">
    <property type="protein sequence ID" value="ORD98805.1"/>
    <property type="molecule type" value="Genomic_DNA"/>
</dbReference>
<keyword evidence="3" id="KW-0864">Zinc transport</keyword>
<dbReference type="GO" id="GO:0005886">
    <property type="term" value="C:plasma membrane"/>
    <property type="evidence" value="ECO:0007669"/>
    <property type="project" value="TreeGrafter"/>
</dbReference>
<comment type="caution">
    <text evidence="8">The sequence shown here is derived from an EMBL/GenBank/DDBJ whole genome shotgun (WGS) entry which is preliminary data.</text>
</comment>
<keyword evidence="3" id="KW-0862">Zinc</keyword>
<evidence type="ECO:0000259" key="7">
    <source>
        <dbReference type="Pfam" id="PF01545"/>
    </source>
</evidence>
<dbReference type="Proteomes" id="UP000192501">
    <property type="component" value="Unassembled WGS sequence"/>
</dbReference>